<evidence type="ECO:0000313" key="1">
    <source>
        <dbReference type="EMBL" id="MED6136740.1"/>
    </source>
</evidence>
<dbReference type="EMBL" id="JASCZI010060910">
    <property type="protein sequence ID" value="MED6136740.1"/>
    <property type="molecule type" value="Genomic_DNA"/>
</dbReference>
<feature type="non-terminal residue" evidence="1">
    <location>
        <position position="1"/>
    </location>
</feature>
<sequence>LWWIWRYRNNTIFNRADQWPPEKVIALVLFSERELHRTISMTQSPAFNPVNLNWHPPAPDSIKRQRRVQIVLIQRTANRVADALAKFAVCNGIHHVDWLQPSDDLKVLLQHDINSLV</sequence>
<reference evidence="1 2" key="1">
    <citation type="journal article" date="2023" name="Plants (Basel)">
        <title>Bridging the Gap: Combining Genomics and Transcriptomics Approaches to Understand Stylosanthes scabra, an Orphan Legume from the Brazilian Caatinga.</title>
        <authorList>
            <person name="Ferreira-Neto J.R.C."/>
            <person name="da Silva M.D."/>
            <person name="Binneck E."/>
            <person name="de Melo N.F."/>
            <person name="da Silva R.H."/>
            <person name="de Melo A.L.T.M."/>
            <person name="Pandolfi V."/>
            <person name="Bustamante F.O."/>
            <person name="Brasileiro-Vidal A.C."/>
            <person name="Benko-Iseppon A.M."/>
        </authorList>
    </citation>
    <scope>NUCLEOTIDE SEQUENCE [LARGE SCALE GENOMIC DNA]</scope>
    <source>
        <tissue evidence="1">Leaves</tissue>
    </source>
</reference>
<protein>
    <recommendedName>
        <fullName evidence="3">RNase H type-1 domain-containing protein</fullName>
    </recommendedName>
</protein>
<keyword evidence="2" id="KW-1185">Reference proteome</keyword>
<proteinExistence type="predicted"/>
<organism evidence="1 2">
    <name type="scientific">Stylosanthes scabra</name>
    <dbReference type="NCBI Taxonomy" id="79078"/>
    <lineage>
        <taxon>Eukaryota</taxon>
        <taxon>Viridiplantae</taxon>
        <taxon>Streptophyta</taxon>
        <taxon>Embryophyta</taxon>
        <taxon>Tracheophyta</taxon>
        <taxon>Spermatophyta</taxon>
        <taxon>Magnoliopsida</taxon>
        <taxon>eudicotyledons</taxon>
        <taxon>Gunneridae</taxon>
        <taxon>Pentapetalae</taxon>
        <taxon>rosids</taxon>
        <taxon>fabids</taxon>
        <taxon>Fabales</taxon>
        <taxon>Fabaceae</taxon>
        <taxon>Papilionoideae</taxon>
        <taxon>50 kb inversion clade</taxon>
        <taxon>dalbergioids sensu lato</taxon>
        <taxon>Dalbergieae</taxon>
        <taxon>Pterocarpus clade</taxon>
        <taxon>Stylosanthes</taxon>
    </lineage>
</organism>
<gene>
    <name evidence="1" type="ORF">PIB30_058635</name>
</gene>
<comment type="caution">
    <text evidence="1">The sequence shown here is derived from an EMBL/GenBank/DDBJ whole genome shotgun (WGS) entry which is preliminary data.</text>
</comment>
<name>A0ABU6SKB2_9FABA</name>
<evidence type="ECO:0000313" key="2">
    <source>
        <dbReference type="Proteomes" id="UP001341840"/>
    </source>
</evidence>
<dbReference type="Proteomes" id="UP001341840">
    <property type="component" value="Unassembled WGS sequence"/>
</dbReference>
<accession>A0ABU6SKB2</accession>
<evidence type="ECO:0008006" key="3">
    <source>
        <dbReference type="Google" id="ProtNLM"/>
    </source>
</evidence>